<evidence type="ECO:0000256" key="1">
    <source>
        <dbReference type="ARBA" id="ARBA00004571"/>
    </source>
</evidence>
<dbReference type="Gene3D" id="2.60.40.1120">
    <property type="entry name" value="Carboxypeptidase-like, regulatory domain"/>
    <property type="match status" value="1"/>
</dbReference>
<dbReference type="Pfam" id="PF00593">
    <property type="entry name" value="TonB_dep_Rec_b-barrel"/>
    <property type="match status" value="1"/>
</dbReference>
<evidence type="ECO:0000259" key="10">
    <source>
        <dbReference type="Pfam" id="PF00593"/>
    </source>
</evidence>
<keyword evidence="6" id="KW-0472">Membrane</keyword>
<feature type="domain" description="TonB-dependent receptor plug" evidence="11">
    <location>
        <begin position="122"/>
        <end position="230"/>
    </location>
</feature>
<evidence type="ECO:0000256" key="4">
    <source>
        <dbReference type="ARBA" id="ARBA00022729"/>
    </source>
</evidence>
<dbReference type="Gene3D" id="2.170.130.10">
    <property type="entry name" value="TonB-dependent receptor, plug domain"/>
    <property type="match status" value="1"/>
</dbReference>
<dbReference type="InterPro" id="IPR036942">
    <property type="entry name" value="Beta-barrel_TonB_sf"/>
</dbReference>
<gene>
    <name evidence="12" type="primary">susC_5</name>
    <name evidence="12" type="ORF">GALL_55720</name>
</gene>
<keyword evidence="8" id="KW-0998">Cell outer membrane</keyword>
<dbReference type="PROSITE" id="PS52016">
    <property type="entry name" value="TONB_DEPENDENT_REC_3"/>
    <property type="match status" value="1"/>
</dbReference>
<dbReference type="GO" id="GO:0015344">
    <property type="term" value="F:siderophore uptake transmembrane transporter activity"/>
    <property type="evidence" value="ECO:0007669"/>
    <property type="project" value="TreeGrafter"/>
</dbReference>
<dbReference type="GO" id="GO:0009279">
    <property type="term" value="C:cell outer membrane"/>
    <property type="evidence" value="ECO:0007669"/>
    <property type="project" value="UniProtKB-SubCell"/>
</dbReference>
<accession>A0A1J5SZ17</accession>
<evidence type="ECO:0000256" key="5">
    <source>
        <dbReference type="ARBA" id="ARBA00023077"/>
    </source>
</evidence>
<dbReference type="EMBL" id="MLJW01000015">
    <property type="protein sequence ID" value="OIR13187.1"/>
    <property type="molecule type" value="Genomic_DNA"/>
</dbReference>
<dbReference type="Pfam" id="PF07715">
    <property type="entry name" value="Plug"/>
    <property type="match status" value="1"/>
</dbReference>
<keyword evidence="4" id="KW-0732">Signal</keyword>
<evidence type="ECO:0000256" key="9">
    <source>
        <dbReference type="SAM" id="MobiDB-lite"/>
    </source>
</evidence>
<dbReference type="PANTHER" id="PTHR30069:SF29">
    <property type="entry name" value="HEMOGLOBIN AND HEMOGLOBIN-HAPTOGLOBIN-BINDING PROTEIN 1-RELATED"/>
    <property type="match status" value="1"/>
</dbReference>
<comment type="subcellular location">
    <subcellularLocation>
        <location evidence="1">Cell outer membrane</location>
        <topology evidence="1">Multi-pass membrane protein</topology>
    </subcellularLocation>
</comment>
<dbReference type="InterPro" id="IPR012910">
    <property type="entry name" value="Plug_dom"/>
</dbReference>
<proteinExistence type="predicted"/>
<evidence type="ECO:0000256" key="2">
    <source>
        <dbReference type="ARBA" id="ARBA00022448"/>
    </source>
</evidence>
<dbReference type="Pfam" id="PF13715">
    <property type="entry name" value="CarbopepD_reg_2"/>
    <property type="match status" value="1"/>
</dbReference>
<dbReference type="InterPro" id="IPR039426">
    <property type="entry name" value="TonB-dep_rcpt-like"/>
</dbReference>
<dbReference type="GO" id="GO:0044718">
    <property type="term" value="P:siderophore transmembrane transport"/>
    <property type="evidence" value="ECO:0007669"/>
    <property type="project" value="TreeGrafter"/>
</dbReference>
<dbReference type="InterPro" id="IPR000531">
    <property type="entry name" value="Beta-barrel_TonB"/>
</dbReference>
<feature type="region of interest" description="Disordered" evidence="9">
    <location>
        <begin position="306"/>
        <end position="326"/>
    </location>
</feature>
<keyword evidence="5" id="KW-0798">TonB box</keyword>
<dbReference type="SUPFAM" id="SSF49464">
    <property type="entry name" value="Carboxypeptidase regulatory domain-like"/>
    <property type="match status" value="1"/>
</dbReference>
<name>A0A1J5SZ17_9ZZZZ</name>
<feature type="domain" description="TonB-dependent receptor-like beta-barrel" evidence="10">
    <location>
        <begin position="463"/>
        <end position="916"/>
    </location>
</feature>
<evidence type="ECO:0000256" key="7">
    <source>
        <dbReference type="ARBA" id="ARBA00023170"/>
    </source>
</evidence>
<comment type="caution">
    <text evidence="12">The sequence shown here is derived from an EMBL/GenBank/DDBJ whole genome shotgun (WGS) entry which is preliminary data.</text>
</comment>
<protein>
    <submittedName>
        <fullName evidence="12">TonB-dependent receptor SusC</fullName>
    </submittedName>
</protein>
<keyword evidence="2" id="KW-0813">Transport</keyword>
<evidence type="ECO:0000256" key="3">
    <source>
        <dbReference type="ARBA" id="ARBA00022692"/>
    </source>
</evidence>
<evidence type="ECO:0000256" key="6">
    <source>
        <dbReference type="ARBA" id="ARBA00023136"/>
    </source>
</evidence>
<evidence type="ECO:0000259" key="11">
    <source>
        <dbReference type="Pfam" id="PF07715"/>
    </source>
</evidence>
<dbReference type="PANTHER" id="PTHR30069">
    <property type="entry name" value="TONB-DEPENDENT OUTER MEMBRANE RECEPTOR"/>
    <property type="match status" value="1"/>
</dbReference>
<dbReference type="AlphaFoldDB" id="A0A1J5SZ17"/>
<dbReference type="InterPro" id="IPR008969">
    <property type="entry name" value="CarboxyPept-like_regulatory"/>
</dbReference>
<evidence type="ECO:0000256" key="8">
    <source>
        <dbReference type="ARBA" id="ARBA00023237"/>
    </source>
</evidence>
<organism evidence="12">
    <name type="scientific">mine drainage metagenome</name>
    <dbReference type="NCBI Taxonomy" id="410659"/>
    <lineage>
        <taxon>unclassified sequences</taxon>
        <taxon>metagenomes</taxon>
        <taxon>ecological metagenomes</taxon>
    </lineage>
</organism>
<dbReference type="Gene3D" id="2.40.170.20">
    <property type="entry name" value="TonB-dependent receptor, beta-barrel domain"/>
    <property type="match status" value="1"/>
</dbReference>
<reference evidence="12" key="1">
    <citation type="submission" date="2016-10" db="EMBL/GenBank/DDBJ databases">
        <title>Sequence of Gallionella enrichment culture.</title>
        <authorList>
            <person name="Poehlein A."/>
            <person name="Muehling M."/>
            <person name="Daniel R."/>
        </authorList>
    </citation>
    <scope>NUCLEOTIDE SEQUENCE</scope>
</reference>
<keyword evidence="7 12" id="KW-0675">Receptor</keyword>
<evidence type="ECO:0000313" key="12">
    <source>
        <dbReference type="EMBL" id="OIR13187.1"/>
    </source>
</evidence>
<dbReference type="InterPro" id="IPR037066">
    <property type="entry name" value="Plug_dom_sf"/>
</dbReference>
<sequence length="943" mass="102493">MRKIFSFISLLLILIISTITSYAQTTTVSGSVKNSKSKEIVAAVSVTIKGTSTGTFTDDNGNFKFTTTQKPPFVLVFSSVGFTEKEVAVSQVADEINVEIAPSYALGDEVVVAASRVPEKILESPVSIERVSVAAIRNAVAPSYYDVIGNLKGVDITTSSLTFKSISTRGFNGSGNLRLNQIVDGMDNQAPGLNFSVGAIIGLTELDVDNMELLSGASSALYGPGGMNGTLLINSKNPFKYQGFSFQVKQGVNHIDNIEHAPGAYYDWSLRWAKKLNDRLAFKINAQFIQAQDWIANNTSNYDRSGSTGAPFGQVKNGTRTSDPNYDGVNVYGDETTQGLQGIAASVRAAAAAAGGPTLLPTLDGAIGAGYTLSQFQGLFTGPLAGLASYAPILYGSNSTKNYFNGVNVSRTGYNESDVVVPTTLDAKLSGGIYYKLTNNIEASLSAYWGTGNTVYTGSDRYSLKNMKMGQYKAEIKSKDWFVRAYATLEDAGDSYNATIAARYFNEAWMPSTTWYPTYMSAYTQYIAAGLSLTDAANAARGVADKGRPGGPIYNNPLFQKIVQTPISKGGALFLDKTSLYNLEGQYNLTDALGLGKTKTEFLVGGNWKRYWLNSEGTLFADKSSINPGKIMIEEIGAYGQLSQRLLNDVLKLTVSGRYDKNQNFDPRFTPRASAVIKIAKDNNLRFSYQEAYRFPSTQNQWISLVVGGNTILSGGLQQMIDYYKLNSSPVYNANGLVTFSAIKPERSSSYEFGYKGLLTKQLMVDAYMYYATYNDFITTKNGQQLATGKLFSVAQNADGTVKTNGWGVSVEYLLPHNYNVNANIYSDQVTDQPSDPNFVSYFNTPKTRFNLGLSNSGFGPKGKYGFGVIYKWQDAFLYQGSFAVGQVPAFGVVDAMVSYKLSDIKSLIKVGATNLFNTHYINGFGNANVGGLYYISFGYNVF</sequence>
<keyword evidence="3" id="KW-0812">Transmembrane</keyword>
<dbReference type="SUPFAM" id="SSF56935">
    <property type="entry name" value="Porins"/>
    <property type="match status" value="1"/>
</dbReference>